<reference evidence="1 2" key="1">
    <citation type="journal article" date="2019" name="Int. J. Syst. Evol. Microbiol.">
        <title>The Global Catalogue of Microorganisms (GCM) 10K type strain sequencing project: providing services to taxonomists for standard genome sequencing and annotation.</title>
        <authorList>
            <consortium name="The Broad Institute Genomics Platform"/>
            <consortium name="The Broad Institute Genome Sequencing Center for Infectious Disease"/>
            <person name="Wu L."/>
            <person name="Ma J."/>
        </authorList>
    </citation>
    <scope>NUCLEOTIDE SEQUENCE [LARGE SCALE GENOMIC DNA]</scope>
    <source>
        <strain evidence="1 2">JCM 6305</strain>
    </source>
</reference>
<organism evidence="1 2">
    <name type="scientific">Streptomyces macrosporus</name>
    <dbReference type="NCBI Taxonomy" id="44032"/>
    <lineage>
        <taxon>Bacteria</taxon>
        <taxon>Bacillati</taxon>
        <taxon>Actinomycetota</taxon>
        <taxon>Actinomycetes</taxon>
        <taxon>Kitasatosporales</taxon>
        <taxon>Streptomycetaceae</taxon>
        <taxon>Streptomyces</taxon>
    </lineage>
</organism>
<protein>
    <submittedName>
        <fullName evidence="1">Uncharacterized protein</fullName>
    </submittedName>
</protein>
<dbReference type="EMBL" id="BAAASZ010000028">
    <property type="protein sequence ID" value="GAA2454068.1"/>
    <property type="molecule type" value="Genomic_DNA"/>
</dbReference>
<dbReference type="InterPro" id="IPR011856">
    <property type="entry name" value="tRNA_endonuc-like_dom_sf"/>
</dbReference>
<name>A0ABN3KAB1_9ACTN</name>
<comment type="caution">
    <text evidence="1">The sequence shown here is derived from an EMBL/GenBank/DDBJ whole genome shotgun (WGS) entry which is preliminary data.</text>
</comment>
<keyword evidence="2" id="KW-1185">Reference proteome</keyword>
<gene>
    <name evidence="1" type="ORF">GCM10010405_42380</name>
</gene>
<proteinExistence type="predicted"/>
<evidence type="ECO:0000313" key="1">
    <source>
        <dbReference type="EMBL" id="GAA2454068.1"/>
    </source>
</evidence>
<evidence type="ECO:0000313" key="2">
    <source>
        <dbReference type="Proteomes" id="UP001501638"/>
    </source>
</evidence>
<accession>A0ABN3KAB1</accession>
<sequence>MVALERHLRTLIENMEAMLGVRFLATEYGTDPRHGGRIDSLGADENGSPAIVEYKRSQRERNQSARSPLDLKRWAGPGGRWRRCRLSPHQACCGSLASLFPRG</sequence>
<dbReference type="Proteomes" id="UP001501638">
    <property type="component" value="Unassembled WGS sequence"/>
</dbReference>
<dbReference type="Gene3D" id="3.40.1350.10">
    <property type="match status" value="1"/>
</dbReference>